<evidence type="ECO:0000313" key="2">
    <source>
        <dbReference type="EMBL" id="CAA9559251.1"/>
    </source>
</evidence>
<protein>
    <submittedName>
        <fullName evidence="2">Uncharacterized protein</fullName>
    </submittedName>
</protein>
<feature type="compositionally biased region" description="Basic and acidic residues" evidence="1">
    <location>
        <begin position="132"/>
        <end position="145"/>
    </location>
</feature>
<dbReference type="AlphaFoldDB" id="A0A6J4UXY9"/>
<name>A0A6J4UXY9_9BACT</name>
<dbReference type="Gene3D" id="1.10.260.40">
    <property type="entry name" value="lambda repressor-like DNA-binding domains"/>
    <property type="match status" value="1"/>
</dbReference>
<feature type="compositionally biased region" description="Polar residues" evidence="1">
    <location>
        <begin position="1"/>
        <end position="10"/>
    </location>
</feature>
<gene>
    <name evidence="2" type="ORF">AVDCRST_MAG33-1538</name>
</gene>
<accession>A0A6J4UXY9</accession>
<proteinExistence type="predicted"/>
<sequence>MHEDATNSATRPDDEPDDPVFVPTPPTPDQLAWLRERSGGDDAALASRLRRYREQEGWSHDQLAAHLGLNVASLDRLGLSGIPRSDRFAGDVRAIAAANGIVAEQLMHLLRAVESRNAFTGSAAARRIVAAARDHDDPTPAEDRPGAPSATSDDRPEDNYR</sequence>
<dbReference type="CDD" id="cd00093">
    <property type="entry name" value="HTH_XRE"/>
    <property type="match status" value="1"/>
</dbReference>
<dbReference type="InterPro" id="IPR001387">
    <property type="entry name" value="Cro/C1-type_HTH"/>
</dbReference>
<organism evidence="2">
    <name type="scientific">uncultured Thermomicrobiales bacterium</name>
    <dbReference type="NCBI Taxonomy" id="1645740"/>
    <lineage>
        <taxon>Bacteria</taxon>
        <taxon>Pseudomonadati</taxon>
        <taxon>Thermomicrobiota</taxon>
        <taxon>Thermomicrobia</taxon>
        <taxon>Thermomicrobiales</taxon>
        <taxon>environmental samples</taxon>
    </lineage>
</organism>
<dbReference type="GO" id="GO:0003677">
    <property type="term" value="F:DNA binding"/>
    <property type="evidence" value="ECO:0007669"/>
    <property type="project" value="InterPro"/>
</dbReference>
<dbReference type="EMBL" id="CADCWK010000156">
    <property type="protein sequence ID" value="CAA9559251.1"/>
    <property type="molecule type" value="Genomic_DNA"/>
</dbReference>
<evidence type="ECO:0000256" key="1">
    <source>
        <dbReference type="SAM" id="MobiDB-lite"/>
    </source>
</evidence>
<dbReference type="InterPro" id="IPR010982">
    <property type="entry name" value="Lambda_DNA-bd_dom_sf"/>
</dbReference>
<feature type="region of interest" description="Disordered" evidence="1">
    <location>
        <begin position="129"/>
        <end position="161"/>
    </location>
</feature>
<reference evidence="2" key="1">
    <citation type="submission" date="2020-02" db="EMBL/GenBank/DDBJ databases">
        <authorList>
            <person name="Meier V. D."/>
        </authorList>
    </citation>
    <scope>NUCLEOTIDE SEQUENCE</scope>
    <source>
        <strain evidence="2">AVDCRST_MAG33</strain>
    </source>
</reference>
<feature type="region of interest" description="Disordered" evidence="1">
    <location>
        <begin position="1"/>
        <end position="37"/>
    </location>
</feature>
<feature type="compositionally biased region" description="Basic and acidic residues" evidence="1">
    <location>
        <begin position="152"/>
        <end position="161"/>
    </location>
</feature>